<keyword evidence="3 10" id="KW-0813">Transport</keyword>
<name>A0A1Y2E696_9BASI</name>
<dbReference type="EMBL" id="MCGR01000062">
    <property type="protein sequence ID" value="ORY66806.1"/>
    <property type="molecule type" value="Genomic_DNA"/>
</dbReference>
<keyword evidence="4 9" id="KW-0812">Transmembrane</keyword>
<evidence type="ECO:0000256" key="11">
    <source>
        <dbReference type="SAM" id="MobiDB-lite"/>
    </source>
</evidence>
<comment type="similarity">
    <text evidence="2 10">Belongs to the mitochondrial carrier (TC 2.A.29) family.</text>
</comment>
<dbReference type="PROSITE" id="PS50920">
    <property type="entry name" value="SOLCAR"/>
    <property type="match status" value="1"/>
</dbReference>
<dbReference type="GO" id="GO:0031966">
    <property type="term" value="C:mitochondrial membrane"/>
    <property type="evidence" value="ECO:0007669"/>
    <property type="project" value="UniProtKB-SubCell"/>
</dbReference>
<sequence length="300" mass="31609">MLETPIEVVKCRAQVESGTGAKLGSFKIAQMIAKKEGLKGFYIGGLMTAIHDGISSGIFFWGYFVFRRLLRGEQPFVATASQTPTSSTSKAMPDAPPPSPAGKTFEDGKMNKGEVGRILLAGGLAGALSAVVPYPFDIIKTRLQTSNFEAKAHAPPPSSSSTSSQPSKPPPIPPKTHITLPPSALASSNPLSIRAVALGIHTDGATSYRYRYRSTLVYSFLSNHIFKPKLGAGGKIVDGRPAADPRAEKWALRVLGLKGFTRGIRPTVISSFVGSAVTITTFELALHWLGGDSAGTGGVG</sequence>
<comment type="caution">
    <text evidence="13">The sequence shown here is derived from an EMBL/GenBank/DDBJ whole genome shotgun (WGS) entry which is preliminary data.</text>
</comment>
<evidence type="ECO:0000256" key="12">
    <source>
        <dbReference type="SAM" id="Phobius"/>
    </source>
</evidence>
<keyword evidence="7" id="KW-0496">Mitochondrion</keyword>
<dbReference type="InterPro" id="IPR023395">
    <property type="entry name" value="MCP_dom_sf"/>
</dbReference>
<dbReference type="AlphaFoldDB" id="A0A1Y2E696"/>
<organism evidence="13 14">
    <name type="scientific">Leucosporidium creatinivorum</name>
    <dbReference type="NCBI Taxonomy" id="106004"/>
    <lineage>
        <taxon>Eukaryota</taxon>
        <taxon>Fungi</taxon>
        <taxon>Dikarya</taxon>
        <taxon>Basidiomycota</taxon>
        <taxon>Pucciniomycotina</taxon>
        <taxon>Microbotryomycetes</taxon>
        <taxon>Leucosporidiales</taxon>
        <taxon>Leucosporidium</taxon>
    </lineage>
</organism>
<keyword evidence="8 9" id="KW-0472">Membrane</keyword>
<dbReference type="Pfam" id="PF00153">
    <property type="entry name" value="Mito_carr"/>
    <property type="match status" value="2"/>
</dbReference>
<feature type="compositionally biased region" description="Low complexity" evidence="11">
    <location>
        <begin position="80"/>
        <end position="91"/>
    </location>
</feature>
<evidence type="ECO:0000256" key="5">
    <source>
        <dbReference type="ARBA" id="ARBA00022737"/>
    </source>
</evidence>
<evidence type="ECO:0000256" key="6">
    <source>
        <dbReference type="ARBA" id="ARBA00022989"/>
    </source>
</evidence>
<feature type="transmembrane region" description="Helical" evidence="12">
    <location>
        <begin position="41"/>
        <end position="66"/>
    </location>
</feature>
<evidence type="ECO:0000256" key="7">
    <source>
        <dbReference type="ARBA" id="ARBA00023128"/>
    </source>
</evidence>
<dbReference type="InParanoid" id="A0A1Y2E696"/>
<comment type="subcellular location">
    <subcellularLocation>
        <location evidence="1">Mitochondrion membrane</location>
        <topology evidence="1">Multi-pass membrane protein</topology>
    </subcellularLocation>
</comment>
<evidence type="ECO:0000313" key="14">
    <source>
        <dbReference type="Proteomes" id="UP000193467"/>
    </source>
</evidence>
<proteinExistence type="inferred from homology"/>
<feature type="region of interest" description="Disordered" evidence="11">
    <location>
        <begin position="149"/>
        <end position="183"/>
    </location>
</feature>
<dbReference type="GO" id="GO:0006839">
    <property type="term" value="P:mitochondrial transport"/>
    <property type="evidence" value="ECO:0007669"/>
    <property type="project" value="TreeGrafter"/>
</dbReference>
<evidence type="ECO:0000256" key="3">
    <source>
        <dbReference type="ARBA" id="ARBA00022448"/>
    </source>
</evidence>
<feature type="repeat" description="Solcar" evidence="9">
    <location>
        <begin position="1"/>
        <end position="69"/>
    </location>
</feature>
<keyword evidence="5" id="KW-0677">Repeat</keyword>
<evidence type="ECO:0000256" key="10">
    <source>
        <dbReference type="RuleBase" id="RU000488"/>
    </source>
</evidence>
<keyword evidence="6 12" id="KW-1133">Transmembrane helix</keyword>
<keyword evidence="14" id="KW-1185">Reference proteome</keyword>
<dbReference type="Proteomes" id="UP000193467">
    <property type="component" value="Unassembled WGS sequence"/>
</dbReference>
<evidence type="ECO:0000256" key="4">
    <source>
        <dbReference type="ARBA" id="ARBA00022692"/>
    </source>
</evidence>
<dbReference type="InterPro" id="IPR018108">
    <property type="entry name" value="MCP_transmembrane"/>
</dbReference>
<dbReference type="GO" id="GO:0015227">
    <property type="term" value="F:O-acyl-L-carnitine transmembrane transporter activity"/>
    <property type="evidence" value="ECO:0007669"/>
    <property type="project" value="TreeGrafter"/>
</dbReference>
<evidence type="ECO:0000256" key="8">
    <source>
        <dbReference type="ARBA" id="ARBA00023136"/>
    </source>
</evidence>
<dbReference type="GO" id="GO:1902603">
    <property type="term" value="P:carnitine transmembrane transport"/>
    <property type="evidence" value="ECO:0007669"/>
    <property type="project" value="TreeGrafter"/>
</dbReference>
<evidence type="ECO:0000313" key="13">
    <source>
        <dbReference type="EMBL" id="ORY66806.1"/>
    </source>
</evidence>
<protein>
    <submittedName>
        <fullName evidence="13">Mitochondrial carrier domain-containing protein</fullName>
    </submittedName>
</protein>
<dbReference type="OrthoDB" id="193856at2759"/>
<accession>A0A1Y2E696</accession>
<evidence type="ECO:0000256" key="9">
    <source>
        <dbReference type="PROSITE-ProRule" id="PRU00282"/>
    </source>
</evidence>
<dbReference type="Gene3D" id="1.50.40.10">
    <property type="entry name" value="Mitochondrial carrier domain"/>
    <property type="match status" value="1"/>
</dbReference>
<dbReference type="SUPFAM" id="SSF103506">
    <property type="entry name" value="Mitochondrial carrier"/>
    <property type="match status" value="1"/>
</dbReference>
<dbReference type="PANTHER" id="PTHR45624:SF4">
    <property type="entry name" value="CONGESTED-LIKE TRACHEA PROTEIN-RELATED"/>
    <property type="match status" value="1"/>
</dbReference>
<dbReference type="InterPro" id="IPR050567">
    <property type="entry name" value="Mitochondrial_Carrier"/>
</dbReference>
<dbReference type="PANTHER" id="PTHR45624">
    <property type="entry name" value="MITOCHONDRIAL BASIC AMINO ACIDS TRANSPORTER-RELATED"/>
    <property type="match status" value="1"/>
</dbReference>
<gene>
    <name evidence="13" type="ORF">BCR35DRAFT_182062</name>
</gene>
<reference evidence="13 14" key="1">
    <citation type="submission" date="2016-07" db="EMBL/GenBank/DDBJ databases">
        <title>Pervasive Adenine N6-methylation of Active Genes in Fungi.</title>
        <authorList>
            <consortium name="DOE Joint Genome Institute"/>
            <person name="Mondo S.J."/>
            <person name="Dannebaum R.O."/>
            <person name="Kuo R.C."/>
            <person name="Labutti K."/>
            <person name="Haridas S."/>
            <person name="Kuo A."/>
            <person name="Salamov A."/>
            <person name="Ahrendt S.R."/>
            <person name="Lipzen A."/>
            <person name="Sullivan W."/>
            <person name="Andreopoulos W.B."/>
            <person name="Clum A."/>
            <person name="Lindquist E."/>
            <person name="Daum C."/>
            <person name="Ramamoorthy G.K."/>
            <person name="Gryganskyi A."/>
            <person name="Culley D."/>
            <person name="Magnuson J.K."/>
            <person name="James T.Y."/>
            <person name="O'Malley M.A."/>
            <person name="Stajich J.E."/>
            <person name="Spatafora J.W."/>
            <person name="Visel A."/>
            <person name="Grigoriev I.V."/>
        </authorList>
    </citation>
    <scope>NUCLEOTIDE SEQUENCE [LARGE SCALE GENOMIC DNA]</scope>
    <source>
        <strain evidence="13 14">62-1032</strain>
    </source>
</reference>
<evidence type="ECO:0000256" key="1">
    <source>
        <dbReference type="ARBA" id="ARBA00004225"/>
    </source>
</evidence>
<evidence type="ECO:0000256" key="2">
    <source>
        <dbReference type="ARBA" id="ARBA00006375"/>
    </source>
</evidence>
<feature type="region of interest" description="Disordered" evidence="11">
    <location>
        <begin position="80"/>
        <end position="108"/>
    </location>
</feature>